<reference evidence="5" key="1">
    <citation type="submission" date="2023-10" db="EMBL/GenBank/DDBJ databases">
        <title>Genome assembly of Pristionchus species.</title>
        <authorList>
            <person name="Yoshida K."/>
            <person name="Sommer R.J."/>
        </authorList>
    </citation>
    <scope>NUCLEOTIDE SEQUENCE</scope>
    <source>
        <strain evidence="5">RS5133</strain>
    </source>
</reference>
<dbReference type="InterPro" id="IPR012677">
    <property type="entry name" value="Nucleotide-bd_a/b_plait_sf"/>
</dbReference>
<proteinExistence type="predicted"/>
<evidence type="ECO:0000256" key="1">
    <source>
        <dbReference type="ARBA" id="ARBA00022884"/>
    </source>
</evidence>
<keyword evidence="1" id="KW-0694">RNA-binding</keyword>
<feature type="compositionally biased region" description="Basic and acidic residues" evidence="2">
    <location>
        <begin position="218"/>
        <end position="228"/>
    </location>
</feature>
<evidence type="ECO:0000313" key="6">
    <source>
        <dbReference type="Proteomes" id="UP001432322"/>
    </source>
</evidence>
<dbReference type="InterPro" id="IPR051229">
    <property type="entry name" value="ALYREF_mRNA_export"/>
</dbReference>
<sequence>KGIITPRSLHFINSIPSFSLIPSFTADLIMANVELSLDDIIARNKANKRGGASGRSRGGRQRNGGSFNSRPIPSSLPRPHINPLAKEINAHKRVRINISHLAPSVRTGDLEELFSAYNLESASVNYGEGGHHLGTGDIVMTKRDAHRVLNDFHGVTVDGQRLTMVLVEDGMDDSSIFNRIKLANGGGVHKRPPPRPQQQIRRGGAVSGRGGRGAGRGGRIEKKPRTEADLDAELDAYMTKKGL</sequence>
<dbReference type="EMBL" id="BTSY01000005">
    <property type="protein sequence ID" value="GMT28163.1"/>
    <property type="molecule type" value="Genomic_DNA"/>
</dbReference>
<dbReference type="GO" id="GO:0005634">
    <property type="term" value="C:nucleus"/>
    <property type="evidence" value="ECO:0007669"/>
    <property type="project" value="TreeGrafter"/>
</dbReference>
<dbReference type="GO" id="GO:0006406">
    <property type="term" value="P:mRNA export from nucleus"/>
    <property type="evidence" value="ECO:0007669"/>
    <property type="project" value="TreeGrafter"/>
</dbReference>
<accession>A0AAV5WBV4</accession>
<organism evidence="5 6">
    <name type="scientific">Pristionchus fissidentatus</name>
    <dbReference type="NCBI Taxonomy" id="1538716"/>
    <lineage>
        <taxon>Eukaryota</taxon>
        <taxon>Metazoa</taxon>
        <taxon>Ecdysozoa</taxon>
        <taxon>Nematoda</taxon>
        <taxon>Chromadorea</taxon>
        <taxon>Rhabditida</taxon>
        <taxon>Rhabditina</taxon>
        <taxon>Diplogasteromorpha</taxon>
        <taxon>Diplogasteroidea</taxon>
        <taxon>Neodiplogasteridae</taxon>
        <taxon>Pristionchus</taxon>
    </lineage>
</organism>
<feature type="domain" description="Chromatin target of PRMT1 protein C-terminal" evidence="4">
    <location>
        <begin position="172"/>
        <end position="240"/>
    </location>
</feature>
<name>A0AAV5WBV4_9BILA</name>
<feature type="non-terminal residue" evidence="5">
    <location>
        <position position="1"/>
    </location>
</feature>
<evidence type="ECO:0000259" key="3">
    <source>
        <dbReference type="SMART" id="SM00360"/>
    </source>
</evidence>
<feature type="compositionally biased region" description="Gly residues" evidence="2">
    <location>
        <begin position="205"/>
        <end position="217"/>
    </location>
</feature>
<dbReference type="AlphaFoldDB" id="A0AAV5WBV4"/>
<evidence type="ECO:0000256" key="2">
    <source>
        <dbReference type="SAM" id="MobiDB-lite"/>
    </source>
</evidence>
<evidence type="ECO:0000259" key="4">
    <source>
        <dbReference type="SMART" id="SM01218"/>
    </source>
</evidence>
<dbReference type="InterPro" id="IPR035979">
    <property type="entry name" value="RBD_domain_sf"/>
</dbReference>
<dbReference type="SMART" id="SM00360">
    <property type="entry name" value="RRM"/>
    <property type="match status" value="1"/>
</dbReference>
<feature type="region of interest" description="Disordered" evidence="2">
    <location>
        <begin position="185"/>
        <end position="243"/>
    </location>
</feature>
<dbReference type="SMART" id="SM01218">
    <property type="entry name" value="FoP_duplication"/>
    <property type="match status" value="1"/>
</dbReference>
<dbReference type="SUPFAM" id="SSF54928">
    <property type="entry name" value="RNA-binding domain, RBD"/>
    <property type="match status" value="1"/>
</dbReference>
<keyword evidence="6" id="KW-1185">Reference proteome</keyword>
<dbReference type="GO" id="GO:0003729">
    <property type="term" value="F:mRNA binding"/>
    <property type="evidence" value="ECO:0007669"/>
    <property type="project" value="TreeGrafter"/>
</dbReference>
<dbReference type="PANTHER" id="PTHR19965">
    <property type="entry name" value="RNA AND EXPORT FACTOR BINDING PROTEIN"/>
    <property type="match status" value="1"/>
</dbReference>
<dbReference type="Gene3D" id="3.30.70.330">
    <property type="match status" value="1"/>
</dbReference>
<dbReference type="PANTHER" id="PTHR19965:SF82">
    <property type="entry name" value="THO COMPLEX SUBUNIT 4"/>
    <property type="match status" value="1"/>
</dbReference>
<evidence type="ECO:0008006" key="7">
    <source>
        <dbReference type="Google" id="ProtNLM"/>
    </source>
</evidence>
<evidence type="ECO:0000313" key="5">
    <source>
        <dbReference type="EMBL" id="GMT28163.1"/>
    </source>
</evidence>
<dbReference type="Proteomes" id="UP001432322">
    <property type="component" value="Unassembled WGS sequence"/>
</dbReference>
<gene>
    <name evidence="5" type="ORF">PFISCL1PPCAC_19460</name>
</gene>
<comment type="caution">
    <text evidence="5">The sequence shown here is derived from an EMBL/GenBank/DDBJ whole genome shotgun (WGS) entry which is preliminary data.</text>
</comment>
<dbReference type="InterPro" id="IPR000504">
    <property type="entry name" value="RRM_dom"/>
</dbReference>
<protein>
    <recommendedName>
        <fullName evidence="7">Chromatin target of PRMT1 protein C-terminal domain-containing protein</fullName>
    </recommendedName>
</protein>
<dbReference type="Pfam" id="PF13865">
    <property type="entry name" value="FoP_duplication"/>
    <property type="match status" value="1"/>
</dbReference>
<dbReference type="InterPro" id="IPR025715">
    <property type="entry name" value="FoP_C"/>
</dbReference>
<feature type="domain" description="RRM" evidence="3">
    <location>
        <begin position="95"/>
        <end position="165"/>
    </location>
</feature>
<feature type="region of interest" description="Disordered" evidence="2">
    <location>
        <begin position="47"/>
        <end position="80"/>
    </location>
</feature>